<protein>
    <recommendedName>
        <fullName evidence="4">Retrotransposon gag domain-containing protein</fullName>
    </recommendedName>
</protein>
<evidence type="ECO:0000313" key="2">
    <source>
        <dbReference type="EMBL" id="RPA71253.1"/>
    </source>
</evidence>
<feature type="region of interest" description="Disordered" evidence="1">
    <location>
        <begin position="1"/>
        <end position="31"/>
    </location>
</feature>
<organism evidence="2 3">
    <name type="scientific">Ascobolus immersus RN42</name>
    <dbReference type="NCBI Taxonomy" id="1160509"/>
    <lineage>
        <taxon>Eukaryota</taxon>
        <taxon>Fungi</taxon>
        <taxon>Dikarya</taxon>
        <taxon>Ascomycota</taxon>
        <taxon>Pezizomycotina</taxon>
        <taxon>Pezizomycetes</taxon>
        <taxon>Pezizales</taxon>
        <taxon>Ascobolaceae</taxon>
        <taxon>Ascobolus</taxon>
    </lineage>
</organism>
<sequence length="179" mass="19791">MATAPPPPTAAPPAEENHHDDGPPPPNDYHRSLHVTFLTQMKYTGLTDGKFYLDRFERLFTLITGSPPTTLESEAIDFLTLTLSEEPLPTSSLSPAEWFDTLPPATRTSYPALKRAFLQRYRRSSSSGYDLVEATNRLKSIVQTEPGEAGVNRYVDRFLGAYEDVGGDEVVGRDVGMSL</sequence>
<name>A0A3N4H989_ASCIM</name>
<evidence type="ECO:0000313" key="3">
    <source>
        <dbReference type="Proteomes" id="UP000275078"/>
    </source>
</evidence>
<dbReference type="EMBL" id="ML119953">
    <property type="protein sequence ID" value="RPA71253.1"/>
    <property type="molecule type" value="Genomic_DNA"/>
</dbReference>
<feature type="compositionally biased region" description="Pro residues" evidence="1">
    <location>
        <begin position="1"/>
        <end position="11"/>
    </location>
</feature>
<keyword evidence="3" id="KW-1185">Reference proteome</keyword>
<proteinExistence type="predicted"/>
<dbReference type="AlphaFoldDB" id="A0A3N4H989"/>
<evidence type="ECO:0008006" key="4">
    <source>
        <dbReference type="Google" id="ProtNLM"/>
    </source>
</evidence>
<evidence type="ECO:0000256" key="1">
    <source>
        <dbReference type="SAM" id="MobiDB-lite"/>
    </source>
</evidence>
<gene>
    <name evidence="2" type="ORF">BJ508DRAFT_367832</name>
</gene>
<feature type="non-terminal residue" evidence="2">
    <location>
        <position position="179"/>
    </location>
</feature>
<accession>A0A3N4H989</accession>
<reference evidence="2 3" key="1">
    <citation type="journal article" date="2018" name="Nat. Ecol. Evol.">
        <title>Pezizomycetes genomes reveal the molecular basis of ectomycorrhizal truffle lifestyle.</title>
        <authorList>
            <person name="Murat C."/>
            <person name="Payen T."/>
            <person name="Noel B."/>
            <person name="Kuo A."/>
            <person name="Morin E."/>
            <person name="Chen J."/>
            <person name="Kohler A."/>
            <person name="Krizsan K."/>
            <person name="Balestrini R."/>
            <person name="Da Silva C."/>
            <person name="Montanini B."/>
            <person name="Hainaut M."/>
            <person name="Levati E."/>
            <person name="Barry K.W."/>
            <person name="Belfiori B."/>
            <person name="Cichocki N."/>
            <person name="Clum A."/>
            <person name="Dockter R.B."/>
            <person name="Fauchery L."/>
            <person name="Guy J."/>
            <person name="Iotti M."/>
            <person name="Le Tacon F."/>
            <person name="Lindquist E.A."/>
            <person name="Lipzen A."/>
            <person name="Malagnac F."/>
            <person name="Mello A."/>
            <person name="Molinier V."/>
            <person name="Miyauchi S."/>
            <person name="Poulain J."/>
            <person name="Riccioni C."/>
            <person name="Rubini A."/>
            <person name="Sitrit Y."/>
            <person name="Splivallo R."/>
            <person name="Traeger S."/>
            <person name="Wang M."/>
            <person name="Zifcakova L."/>
            <person name="Wipf D."/>
            <person name="Zambonelli A."/>
            <person name="Paolocci F."/>
            <person name="Nowrousian M."/>
            <person name="Ottonello S."/>
            <person name="Baldrian P."/>
            <person name="Spatafora J.W."/>
            <person name="Henrissat B."/>
            <person name="Nagy L.G."/>
            <person name="Aury J.M."/>
            <person name="Wincker P."/>
            <person name="Grigoriev I.V."/>
            <person name="Bonfante P."/>
            <person name="Martin F.M."/>
        </authorList>
    </citation>
    <scope>NUCLEOTIDE SEQUENCE [LARGE SCALE GENOMIC DNA]</scope>
    <source>
        <strain evidence="2 3">RN42</strain>
    </source>
</reference>
<dbReference type="Proteomes" id="UP000275078">
    <property type="component" value="Unassembled WGS sequence"/>
</dbReference>